<dbReference type="Proteomes" id="UP000294937">
    <property type="component" value="Unassembled WGS sequence"/>
</dbReference>
<comment type="cofactor">
    <cofactor evidence="8">
        <name>FMN</name>
        <dbReference type="ChEBI" id="CHEBI:58210"/>
    </cofactor>
    <text evidence="8">Binds 1 FMN per subunit.</text>
</comment>
<evidence type="ECO:0000256" key="3">
    <source>
        <dbReference type="ARBA" id="ARBA00022643"/>
    </source>
</evidence>
<feature type="binding site" evidence="8">
    <location>
        <position position="39"/>
    </location>
    <ligand>
        <name>FMN</name>
        <dbReference type="ChEBI" id="CHEBI:58210"/>
        <note>ligand shared between dimeric partners</note>
    </ligand>
</feature>
<name>A0A4R3LEE3_9BACL</name>
<evidence type="ECO:0000259" key="9">
    <source>
        <dbReference type="Pfam" id="PF00881"/>
    </source>
</evidence>
<proteinExistence type="inferred from homology"/>
<evidence type="ECO:0000256" key="2">
    <source>
        <dbReference type="ARBA" id="ARBA00022630"/>
    </source>
</evidence>
<keyword evidence="4 7" id="KW-0521">NADP</keyword>
<keyword evidence="11" id="KW-1185">Reference proteome</keyword>
<sequence>MELFEAITTRRSIGKVKEDQVPLPLIEKVLEAATWAPNHHRTEPWRFVVLQDDGRQGLGRVYAEIALEKDSMLTDEERDSIYEKQMAKAFRAPVIIAVIVTPGDQANVIKQEEVAAGNAAVQNMLLAAHALGLGAIWRTGKPAYHNKMKSFFGCQEKDEIVGLIYLGYSDLKVVPPPRISFREKTIWVSEDHKSIR</sequence>
<keyword evidence="6 7" id="KW-0520">NAD</keyword>
<dbReference type="Pfam" id="PF00881">
    <property type="entry name" value="Nitroreductase"/>
    <property type="match status" value="1"/>
</dbReference>
<keyword evidence="3 7" id="KW-0288">FMN</keyword>
<comment type="similarity">
    <text evidence="1 7">Belongs to the nitroreductase family.</text>
</comment>
<dbReference type="EMBL" id="SMAG01000001">
    <property type="protein sequence ID" value="TCS96714.1"/>
    <property type="molecule type" value="Genomic_DNA"/>
</dbReference>
<accession>A0A4R3LEE3</accession>
<keyword evidence="2 7" id="KW-0285">Flavoprotein</keyword>
<evidence type="ECO:0000256" key="8">
    <source>
        <dbReference type="PIRSR" id="PIRSR000232-1"/>
    </source>
</evidence>
<dbReference type="InterPro" id="IPR029479">
    <property type="entry name" value="Nitroreductase"/>
</dbReference>
<dbReference type="PANTHER" id="PTHR43821:SF1">
    <property type="entry name" value="NAD(P)H NITROREDUCTASE YDJA-RELATED"/>
    <property type="match status" value="1"/>
</dbReference>
<organism evidence="10 11">
    <name type="scientific">Hazenella coriacea</name>
    <dbReference type="NCBI Taxonomy" id="1179467"/>
    <lineage>
        <taxon>Bacteria</taxon>
        <taxon>Bacillati</taxon>
        <taxon>Bacillota</taxon>
        <taxon>Bacilli</taxon>
        <taxon>Bacillales</taxon>
        <taxon>Thermoactinomycetaceae</taxon>
        <taxon>Hazenella</taxon>
    </lineage>
</organism>
<keyword evidence="5 7" id="KW-0560">Oxidoreductase</keyword>
<dbReference type="OrthoDB" id="9804207at2"/>
<dbReference type="SUPFAM" id="SSF55469">
    <property type="entry name" value="FMN-dependent nitroreductase-like"/>
    <property type="match status" value="1"/>
</dbReference>
<dbReference type="CDD" id="cd02135">
    <property type="entry name" value="YdjA-like"/>
    <property type="match status" value="1"/>
</dbReference>
<feature type="binding site" description="in other chain" evidence="8">
    <location>
        <begin position="10"/>
        <end position="12"/>
    </location>
    <ligand>
        <name>FMN</name>
        <dbReference type="ChEBI" id="CHEBI:58210"/>
        <note>ligand shared between dimeric partners</note>
    </ligand>
</feature>
<evidence type="ECO:0000256" key="6">
    <source>
        <dbReference type="ARBA" id="ARBA00023027"/>
    </source>
</evidence>
<gene>
    <name evidence="10" type="ORF">EDD58_101352</name>
</gene>
<feature type="binding site" description="in other chain" evidence="8">
    <location>
        <begin position="137"/>
        <end position="139"/>
    </location>
    <ligand>
        <name>FMN</name>
        <dbReference type="ChEBI" id="CHEBI:58210"/>
        <note>ligand shared between dimeric partners</note>
    </ligand>
</feature>
<dbReference type="InterPro" id="IPR052530">
    <property type="entry name" value="NAD(P)H_nitroreductase"/>
</dbReference>
<dbReference type="GO" id="GO:0016491">
    <property type="term" value="F:oxidoreductase activity"/>
    <property type="evidence" value="ECO:0007669"/>
    <property type="project" value="UniProtKB-UniRule"/>
</dbReference>
<dbReference type="PIRSF" id="PIRSF000232">
    <property type="entry name" value="YdjA"/>
    <property type="match status" value="1"/>
</dbReference>
<comment type="caution">
    <text evidence="10">The sequence shown here is derived from an EMBL/GenBank/DDBJ whole genome shotgun (WGS) entry which is preliminary data.</text>
</comment>
<dbReference type="RefSeq" id="WP_131923105.1">
    <property type="nucleotide sequence ID" value="NZ_SMAG01000001.1"/>
</dbReference>
<evidence type="ECO:0000256" key="5">
    <source>
        <dbReference type="ARBA" id="ARBA00023002"/>
    </source>
</evidence>
<protein>
    <recommendedName>
        <fullName evidence="7">Putative NAD(P)H nitroreductase</fullName>
        <ecNumber evidence="7">1.-.-.-</ecNumber>
    </recommendedName>
</protein>
<reference evidence="10 11" key="1">
    <citation type="submission" date="2019-03" db="EMBL/GenBank/DDBJ databases">
        <title>Genomic Encyclopedia of Type Strains, Phase IV (KMG-IV): sequencing the most valuable type-strain genomes for metagenomic binning, comparative biology and taxonomic classification.</title>
        <authorList>
            <person name="Goeker M."/>
        </authorList>
    </citation>
    <scope>NUCLEOTIDE SEQUENCE [LARGE SCALE GENOMIC DNA]</scope>
    <source>
        <strain evidence="10 11">DSM 45707</strain>
    </source>
</reference>
<dbReference type="InterPro" id="IPR026021">
    <property type="entry name" value="YdjA-like"/>
</dbReference>
<dbReference type="InterPro" id="IPR000415">
    <property type="entry name" value="Nitroreductase-like"/>
</dbReference>
<feature type="domain" description="Nitroreductase" evidence="9">
    <location>
        <begin position="7"/>
        <end position="168"/>
    </location>
</feature>
<dbReference type="PANTHER" id="PTHR43821">
    <property type="entry name" value="NAD(P)H NITROREDUCTASE YDJA-RELATED"/>
    <property type="match status" value="1"/>
</dbReference>
<evidence type="ECO:0000313" key="10">
    <source>
        <dbReference type="EMBL" id="TCS96714.1"/>
    </source>
</evidence>
<evidence type="ECO:0000256" key="1">
    <source>
        <dbReference type="ARBA" id="ARBA00007118"/>
    </source>
</evidence>
<dbReference type="AlphaFoldDB" id="A0A4R3LEE3"/>
<evidence type="ECO:0000256" key="7">
    <source>
        <dbReference type="PIRNR" id="PIRNR000232"/>
    </source>
</evidence>
<evidence type="ECO:0000313" key="11">
    <source>
        <dbReference type="Proteomes" id="UP000294937"/>
    </source>
</evidence>
<dbReference type="Gene3D" id="3.40.109.10">
    <property type="entry name" value="NADH Oxidase"/>
    <property type="match status" value="1"/>
</dbReference>
<dbReference type="EC" id="1.-.-.-" evidence="7"/>
<evidence type="ECO:0000256" key="4">
    <source>
        <dbReference type="ARBA" id="ARBA00022857"/>
    </source>
</evidence>